<dbReference type="Pfam" id="PF01855">
    <property type="entry name" value="POR_N"/>
    <property type="match status" value="1"/>
</dbReference>
<evidence type="ECO:0000256" key="2">
    <source>
        <dbReference type="SAM" id="MobiDB-lite"/>
    </source>
</evidence>
<proteinExistence type="predicted"/>
<dbReference type="InterPro" id="IPR052368">
    <property type="entry name" value="2-oxoacid_oxidoreductase"/>
</dbReference>
<dbReference type="PANTHER" id="PTHR43088:SF1">
    <property type="entry name" value="SUBUNIT OF PYRUVATE:FLAVODOXIN OXIDOREDUCTASE"/>
    <property type="match status" value="1"/>
</dbReference>
<dbReference type="SUPFAM" id="SSF52518">
    <property type="entry name" value="Thiamin diphosphate-binding fold (THDP-binding)"/>
    <property type="match status" value="1"/>
</dbReference>
<name>A0A1M5BYG0_9CLOT</name>
<dbReference type="InterPro" id="IPR033412">
    <property type="entry name" value="PFOR_II"/>
</dbReference>
<dbReference type="STRING" id="1122155.SAMN02745158_03876"/>
<gene>
    <name evidence="5" type="ORF">SAMN02745158_03876</name>
</gene>
<dbReference type="GO" id="GO:0016491">
    <property type="term" value="F:oxidoreductase activity"/>
    <property type="evidence" value="ECO:0007669"/>
    <property type="project" value="UniProtKB-KW"/>
</dbReference>
<dbReference type="Proteomes" id="UP000184245">
    <property type="component" value="Unassembled WGS sequence"/>
</dbReference>
<dbReference type="Gene3D" id="3.40.50.920">
    <property type="match status" value="1"/>
</dbReference>
<evidence type="ECO:0000259" key="4">
    <source>
        <dbReference type="Pfam" id="PF17147"/>
    </source>
</evidence>
<dbReference type="PANTHER" id="PTHR43088">
    <property type="entry name" value="SUBUNIT OF PYRUVATE:FLAVODOXIN OXIDOREDUCTASE-RELATED"/>
    <property type="match status" value="1"/>
</dbReference>
<evidence type="ECO:0000259" key="3">
    <source>
        <dbReference type="Pfam" id="PF01855"/>
    </source>
</evidence>
<keyword evidence="1" id="KW-0560">Oxidoreductase</keyword>
<dbReference type="Pfam" id="PF17147">
    <property type="entry name" value="PFOR_II"/>
    <property type="match status" value="1"/>
</dbReference>
<dbReference type="Gene3D" id="3.40.50.970">
    <property type="match status" value="1"/>
</dbReference>
<reference evidence="5 6" key="1">
    <citation type="submission" date="2016-11" db="EMBL/GenBank/DDBJ databases">
        <authorList>
            <person name="Jaros S."/>
            <person name="Januszkiewicz K."/>
            <person name="Wedrychowicz H."/>
        </authorList>
    </citation>
    <scope>NUCLEOTIDE SEQUENCE [LARGE SCALE GENOMIC DNA]</scope>
    <source>
        <strain evidence="5 6">DSM 17459</strain>
    </source>
</reference>
<dbReference type="InterPro" id="IPR009014">
    <property type="entry name" value="Transketo_C/PFOR_II"/>
</dbReference>
<dbReference type="SUPFAM" id="SSF52922">
    <property type="entry name" value="TK C-terminal domain-like"/>
    <property type="match status" value="1"/>
</dbReference>
<evidence type="ECO:0000313" key="6">
    <source>
        <dbReference type="Proteomes" id="UP000184245"/>
    </source>
</evidence>
<dbReference type="OrthoDB" id="9794954at2"/>
<protein>
    <submittedName>
        <fullName evidence="5">2-oxoglutarate ferredoxin oxidoreductase subunit alpha</fullName>
    </submittedName>
</protein>
<dbReference type="CDD" id="cd07034">
    <property type="entry name" value="TPP_PYR_PFOR_IOR-alpha_like"/>
    <property type="match status" value="1"/>
</dbReference>
<dbReference type="InterPro" id="IPR029061">
    <property type="entry name" value="THDP-binding"/>
</dbReference>
<organism evidence="5 6">
    <name type="scientific">Lactonifactor longoviformis DSM 17459</name>
    <dbReference type="NCBI Taxonomy" id="1122155"/>
    <lineage>
        <taxon>Bacteria</taxon>
        <taxon>Bacillati</taxon>
        <taxon>Bacillota</taxon>
        <taxon>Clostridia</taxon>
        <taxon>Eubacteriales</taxon>
        <taxon>Clostridiaceae</taxon>
        <taxon>Lactonifactor</taxon>
    </lineage>
</organism>
<feature type="domain" description="Pyruvate flavodoxin/ferredoxin oxidoreductase pyrimidine binding" evidence="3">
    <location>
        <begin position="14"/>
        <end position="184"/>
    </location>
</feature>
<feature type="region of interest" description="Disordered" evidence="2">
    <location>
        <begin position="192"/>
        <end position="211"/>
    </location>
</feature>
<evidence type="ECO:0000256" key="1">
    <source>
        <dbReference type="ARBA" id="ARBA00023002"/>
    </source>
</evidence>
<sequence>MTKAFMKGNEAVAEAVIRGGVDLFAGYPITPSSEMLEYASDHMCDIDAEFIQVESELAASTMLSAAGLIGRRAFTTTSGPGLALMTENLSNMILARTTALFVVVQRAANNITPEQADYNYATKGLGHNGQRGYAIAPSTLQEAVDLAYTALDKGQELECPVLLMMDGMLGQMEEPVEFPPYKPSKISGKLIPPTGCKGRAKEDSRSMPRPLSMNETLEDALERHRSDLYLEQLKWLDEEVMYEEYMMEDAEYIIVSYGSSARICRDTIKMLRAKGYPVGMFRPITICPFPEKQIAGFKDRGIKGVLTVEMAMPPMLHYDVRLHLDQNIPCRFYNRCGGNTVDENEAAEAMETLIKEVQ</sequence>
<evidence type="ECO:0000313" key="5">
    <source>
        <dbReference type="EMBL" id="SHF47420.1"/>
    </source>
</evidence>
<keyword evidence="6" id="KW-1185">Reference proteome</keyword>
<feature type="domain" description="Pyruvate:ferredoxin oxidoreductase core" evidence="4">
    <location>
        <begin position="250"/>
        <end position="342"/>
    </location>
</feature>
<accession>A0A1M5BYG0</accession>
<dbReference type="EMBL" id="FQVI01000031">
    <property type="protein sequence ID" value="SHF47420.1"/>
    <property type="molecule type" value="Genomic_DNA"/>
</dbReference>
<dbReference type="InterPro" id="IPR002880">
    <property type="entry name" value="Pyrv_Fd/Flavodoxin_OxRdtase_N"/>
</dbReference>
<dbReference type="AlphaFoldDB" id="A0A1M5BYG0"/>
<dbReference type="RefSeq" id="WP_084068138.1">
    <property type="nucleotide sequence ID" value="NZ_FQVI01000031.1"/>
</dbReference>